<gene>
    <name evidence="7" type="ORF">P280DRAFT_546869</name>
</gene>
<keyword evidence="5" id="KW-0285">Flavoprotein</keyword>
<reference evidence="7" key="1">
    <citation type="journal article" date="2020" name="Stud. Mycol.">
        <title>101 Dothideomycetes genomes: a test case for predicting lifestyles and emergence of pathogens.</title>
        <authorList>
            <person name="Haridas S."/>
            <person name="Albert R."/>
            <person name="Binder M."/>
            <person name="Bloem J."/>
            <person name="Labutti K."/>
            <person name="Salamov A."/>
            <person name="Andreopoulos B."/>
            <person name="Baker S."/>
            <person name="Barry K."/>
            <person name="Bills G."/>
            <person name="Bluhm B."/>
            <person name="Cannon C."/>
            <person name="Castanera R."/>
            <person name="Culley D."/>
            <person name="Daum C."/>
            <person name="Ezra D."/>
            <person name="Gonzalez J."/>
            <person name="Henrissat B."/>
            <person name="Kuo A."/>
            <person name="Liang C."/>
            <person name="Lipzen A."/>
            <person name="Lutzoni F."/>
            <person name="Magnuson J."/>
            <person name="Mondo S."/>
            <person name="Nolan M."/>
            <person name="Ohm R."/>
            <person name="Pangilinan J."/>
            <person name="Park H.-J."/>
            <person name="Ramirez L."/>
            <person name="Alfaro M."/>
            <person name="Sun H."/>
            <person name="Tritt A."/>
            <person name="Yoshinaga Y."/>
            <person name="Zwiers L.-H."/>
            <person name="Turgeon B."/>
            <person name="Goodwin S."/>
            <person name="Spatafora J."/>
            <person name="Crous P."/>
            <person name="Grigoriev I."/>
        </authorList>
    </citation>
    <scope>NUCLEOTIDE SEQUENCE</scope>
    <source>
        <strain evidence="7">CBS 473.64</strain>
    </source>
</reference>
<dbReference type="GO" id="GO:0004657">
    <property type="term" value="F:proline dehydrogenase activity"/>
    <property type="evidence" value="ECO:0007669"/>
    <property type="project" value="UniProtKB-EC"/>
</dbReference>
<evidence type="ECO:0000256" key="5">
    <source>
        <dbReference type="RuleBase" id="RU364054"/>
    </source>
</evidence>
<feature type="domain" description="Proline dehydrogenase" evidence="6">
    <location>
        <begin position="120"/>
        <end position="389"/>
    </location>
</feature>
<evidence type="ECO:0000313" key="8">
    <source>
        <dbReference type="Proteomes" id="UP000799753"/>
    </source>
</evidence>
<dbReference type="SUPFAM" id="SSF51730">
    <property type="entry name" value="FAD-linked oxidoreductase"/>
    <property type="match status" value="1"/>
</dbReference>
<dbReference type="AlphaFoldDB" id="A0A6A6S9Y0"/>
<evidence type="ECO:0000256" key="4">
    <source>
        <dbReference type="ARBA" id="ARBA00023062"/>
    </source>
</evidence>
<comment type="catalytic activity">
    <reaction evidence="5">
        <text>L-proline + a quinone = (S)-1-pyrroline-5-carboxylate + a quinol + H(+)</text>
        <dbReference type="Rhea" id="RHEA:23784"/>
        <dbReference type="ChEBI" id="CHEBI:15378"/>
        <dbReference type="ChEBI" id="CHEBI:17388"/>
        <dbReference type="ChEBI" id="CHEBI:24646"/>
        <dbReference type="ChEBI" id="CHEBI:60039"/>
        <dbReference type="ChEBI" id="CHEBI:132124"/>
        <dbReference type="EC" id="1.5.5.2"/>
    </reaction>
</comment>
<dbReference type="PANTHER" id="PTHR13914:SF0">
    <property type="entry name" value="PROLINE DEHYDROGENASE 1, MITOCHONDRIAL"/>
    <property type="match status" value="1"/>
</dbReference>
<protein>
    <recommendedName>
        <fullName evidence="2 5">Proline dehydrogenase</fullName>
        <ecNumber evidence="2 5">1.5.5.2</ecNumber>
    </recommendedName>
</protein>
<comment type="similarity">
    <text evidence="1 5">Belongs to the proline oxidase family.</text>
</comment>
<proteinExistence type="inferred from homology"/>
<dbReference type="Pfam" id="PF01619">
    <property type="entry name" value="Pro_dh"/>
    <property type="match status" value="1"/>
</dbReference>
<organism evidence="7 8">
    <name type="scientific">Massarina eburnea CBS 473.64</name>
    <dbReference type="NCBI Taxonomy" id="1395130"/>
    <lineage>
        <taxon>Eukaryota</taxon>
        <taxon>Fungi</taxon>
        <taxon>Dikarya</taxon>
        <taxon>Ascomycota</taxon>
        <taxon>Pezizomycotina</taxon>
        <taxon>Dothideomycetes</taxon>
        <taxon>Pleosporomycetidae</taxon>
        <taxon>Pleosporales</taxon>
        <taxon>Massarineae</taxon>
        <taxon>Massarinaceae</taxon>
        <taxon>Massarina</taxon>
    </lineage>
</organism>
<evidence type="ECO:0000259" key="6">
    <source>
        <dbReference type="Pfam" id="PF01619"/>
    </source>
</evidence>
<dbReference type="Proteomes" id="UP000799753">
    <property type="component" value="Unassembled WGS sequence"/>
</dbReference>
<sequence length="410" mass="45374">MPNGMLLRSLFIATISSNRFLLIPSLNLLTFLAKPNRSFLFNVDRNPVLHYILKKTFYNQFCAGETLRETGACVKHFRDLGFKGFILTYAKELVMETPAKASTGLKPGVEVKEAKVANTHDKYIEDWRVGTLQTLDQIGNGDILALKTTGAGPTVTTAFTTGALPPKQMLDALEEVATECQNRGIRIIVDAESQAFQHGIGTTTLHLMRKFNRNGKALIWNTYQAYLKRTPAVLAEHLDAAAKHGFTLGLKVVRGAYILSDPRSLIHDSKEDTDAAYNAIAQGALRHHIGDFGASRPFPDVDLLLASHNRDSLLGAHRLHQQRLAAGLPTVQVTYAQLHGMSDDVSFSLLQERGVDGEAPDVYKCSTWGSMGECLGYLVRRAVENRDAVLRTRDELVALRREVGRRLFSS</sequence>
<keyword evidence="5" id="KW-0274">FAD</keyword>
<dbReference type="InterPro" id="IPR002872">
    <property type="entry name" value="Proline_DH_dom"/>
</dbReference>
<dbReference type="InterPro" id="IPR029041">
    <property type="entry name" value="FAD-linked_oxidoreductase-like"/>
</dbReference>
<dbReference type="PANTHER" id="PTHR13914">
    <property type="entry name" value="PROLINE OXIDASE"/>
    <property type="match status" value="1"/>
</dbReference>
<keyword evidence="8" id="KW-1185">Reference proteome</keyword>
<accession>A0A6A6S9Y0</accession>
<comment type="cofactor">
    <cofactor evidence="5">
        <name>FAD</name>
        <dbReference type="ChEBI" id="CHEBI:57692"/>
    </cofactor>
</comment>
<evidence type="ECO:0000256" key="3">
    <source>
        <dbReference type="ARBA" id="ARBA00023002"/>
    </source>
</evidence>
<dbReference type="OrthoDB" id="5464at2759"/>
<evidence type="ECO:0000256" key="1">
    <source>
        <dbReference type="ARBA" id="ARBA00005869"/>
    </source>
</evidence>
<keyword evidence="3 5" id="KW-0560">Oxidoreductase</keyword>
<dbReference type="GO" id="GO:0010133">
    <property type="term" value="P:L-proline catabolic process to L-glutamate"/>
    <property type="evidence" value="ECO:0007669"/>
    <property type="project" value="TreeGrafter"/>
</dbReference>
<keyword evidence="4 5" id="KW-0642">Proline metabolism</keyword>
<evidence type="ECO:0000313" key="7">
    <source>
        <dbReference type="EMBL" id="KAF2644017.1"/>
    </source>
</evidence>
<evidence type="ECO:0000256" key="2">
    <source>
        <dbReference type="ARBA" id="ARBA00012695"/>
    </source>
</evidence>
<comment type="function">
    <text evidence="5">Converts proline to delta-1-pyrroline-5-carboxylate.</text>
</comment>
<name>A0A6A6S9Y0_9PLEO</name>
<dbReference type="InterPro" id="IPR015659">
    <property type="entry name" value="Proline_oxidase"/>
</dbReference>
<dbReference type="GO" id="GO:0071949">
    <property type="term" value="F:FAD binding"/>
    <property type="evidence" value="ECO:0007669"/>
    <property type="project" value="TreeGrafter"/>
</dbReference>
<dbReference type="Gene3D" id="3.20.20.220">
    <property type="match status" value="1"/>
</dbReference>
<dbReference type="EC" id="1.5.5.2" evidence="2 5"/>
<dbReference type="GO" id="GO:0005739">
    <property type="term" value="C:mitochondrion"/>
    <property type="evidence" value="ECO:0007669"/>
    <property type="project" value="TreeGrafter"/>
</dbReference>
<dbReference type="EMBL" id="MU006779">
    <property type="protein sequence ID" value="KAF2644017.1"/>
    <property type="molecule type" value="Genomic_DNA"/>
</dbReference>